<keyword evidence="9" id="KW-0732">Signal</keyword>
<organism evidence="12 13">
    <name type="scientific">Melghirimyces algeriensis</name>
    <dbReference type="NCBI Taxonomy" id="910412"/>
    <lineage>
        <taxon>Bacteria</taxon>
        <taxon>Bacillati</taxon>
        <taxon>Bacillota</taxon>
        <taxon>Bacilli</taxon>
        <taxon>Bacillales</taxon>
        <taxon>Thermoactinomycetaceae</taxon>
        <taxon>Melghirimyces</taxon>
    </lineage>
</organism>
<dbReference type="Pfam" id="PF00082">
    <property type="entry name" value="Peptidase_S8"/>
    <property type="match status" value="1"/>
</dbReference>
<keyword evidence="13" id="KW-1185">Reference proteome</keyword>
<evidence type="ECO:0000313" key="12">
    <source>
        <dbReference type="EMBL" id="SMO84143.1"/>
    </source>
</evidence>
<dbReference type="GO" id="GO:0006508">
    <property type="term" value="P:proteolysis"/>
    <property type="evidence" value="ECO:0007669"/>
    <property type="project" value="UniProtKB-KW"/>
</dbReference>
<accession>A0A521EJQ4</accession>
<dbReference type="Proteomes" id="UP000315636">
    <property type="component" value="Unassembled WGS sequence"/>
</dbReference>
<dbReference type="Pfam" id="PF22148">
    <property type="entry name" value="Fervidolysin_NPro-like"/>
    <property type="match status" value="1"/>
</dbReference>
<evidence type="ECO:0000313" key="13">
    <source>
        <dbReference type="Proteomes" id="UP000315636"/>
    </source>
</evidence>
<feature type="chain" id="PRO_5022024638" evidence="9">
    <location>
        <begin position="30"/>
        <end position="393"/>
    </location>
</feature>
<dbReference type="PROSITE" id="PS00137">
    <property type="entry name" value="SUBTILASE_HIS"/>
    <property type="match status" value="1"/>
</dbReference>
<dbReference type="InterPro" id="IPR023827">
    <property type="entry name" value="Peptidase_S8_Asp-AS"/>
</dbReference>
<dbReference type="PANTHER" id="PTHR43806">
    <property type="entry name" value="PEPTIDASE S8"/>
    <property type="match status" value="1"/>
</dbReference>
<evidence type="ECO:0000256" key="1">
    <source>
        <dbReference type="ARBA" id="ARBA00004613"/>
    </source>
</evidence>
<proteinExistence type="inferred from homology"/>
<dbReference type="InterPro" id="IPR022398">
    <property type="entry name" value="Peptidase_S8_His-AS"/>
</dbReference>
<comment type="similarity">
    <text evidence="2 7 8">Belongs to the peptidase S8 family.</text>
</comment>
<evidence type="ECO:0000256" key="8">
    <source>
        <dbReference type="RuleBase" id="RU003355"/>
    </source>
</evidence>
<keyword evidence="3" id="KW-0964">Secreted</keyword>
<evidence type="ECO:0000256" key="2">
    <source>
        <dbReference type="ARBA" id="ARBA00011073"/>
    </source>
</evidence>
<feature type="domain" description="Fervidolysin-like N-terminal prodomain" evidence="11">
    <location>
        <begin position="27"/>
        <end position="108"/>
    </location>
</feature>
<dbReference type="AlphaFoldDB" id="A0A521EJQ4"/>
<dbReference type="PROSITE" id="PS00138">
    <property type="entry name" value="SUBTILASE_SER"/>
    <property type="match status" value="1"/>
</dbReference>
<dbReference type="SUPFAM" id="SSF52743">
    <property type="entry name" value="Subtilisin-like"/>
    <property type="match status" value="1"/>
</dbReference>
<dbReference type="InterPro" id="IPR054399">
    <property type="entry name" value="Fervidolysin-like_N_prodom"/>
</dbReference>
<dbReference type="InterPro" id="IPR000209">
    <property type="entry name" value="Peptidase_S8/S53_dom"/>
</dbReference>
<protein>
    <submittedName>
        <fullName evidence="12">Thermitase</fullName>
    </submittedName>
</protein>
<feature type="domain" description="Peptidase S8/S53" evidence="10">
    <location>
        <begin position="145"/>
        <end position="371"/>
    </location>
</feature>
<dbReference type="InterPro" id="IPR034084">
    <property type="entry name" value="Thermitase-like_dom"/>
</dbReference>
<dbReference type="GO" id="GO:0004252">
    <property type="term" value="F:serine-type endopeptidase activity"/>
    <property type="evidence" value="ECO:0007669"/>
    <property type="project" value="UniProtKB-UniRule"/>
</dbReference>
<comment type="subcellular location">
    <subcellularLocation>
        <location evidence="1">Secreted</location>
    </subcellularLocation>
</comment>
<evidence type="ECO:0000256" key="7">
    <source>
        <dbReference type="PROSITE-ProRule" id="PRU01240"/>
    </source>
</evidence>
<dbReference type="PROSITE" id="PS51892">
    <property type="entry name" value="SUBTILASE"/>
    <property type="match status" value="1"/>
</dbReference>
<dbReference type="GO" id="GO:0005576">
    <property type="term" value="C:extracellular region"/>
    <property type="evidence" value="ECO:0007669"/>
    <property type="project" value="UniProtKB-SubCell"/>
</dbReference>
<dbReference type="OrthoDB" id="9798386at2"/>
<dbReference type="Gene3D" id="3.40.50.200">
    <property type="entry name" value="Peptidase S8/S53 domain"/>
    <property type="match status" value="1"/>
</dbReference>
<dbReference type="EMBL" id="FXTI01000009">
    <property type="protein sequence ID" value="SMO84143.1"/>
    <property type="molecule type" value="Genomic_DNA"/>
</dbReference>
<name>A0A521EJQ4_9BACL</name>
<dbReference type="CDD" id="cd07484">
    <property type="entry name" value="Peptidases_S8_Thermitase_like"/>
    <property type="match status" value="1"/>
</dbReference>
<evidence type="ECO:0000259" key="11">
    <source>
        <dbReference type="Pfam" id="PF22148"/>
    </source>
</evidence>
<sequence>MLKRTLTVLSVLLLILGLFFFPASGNAQAAANKEKPTKYAKGEIIVKFKSDTKQGKMAKVHKQEGAKLIKRNKAKKVKFDLVKVKGKSVKKAVKEYKKNPNVEYAEPNYIVKADWTPNDTYYRSYQYGPQKVKAPAAWNITRGSKSTRIAIVDTGVQYNHPDLSGKVIRGYDFVDNDWYPNDGNGHGTHVAGTAAAVTNNSRGVAGMAPNATIYAVRVLNNRGYGTLSDVANGIIHAANNGSDVINLSLGFTYYSSTLENAVNYAWNKGAVVVAAAGNDGNTAKNYPAAYRNAIAVANTDAYDRKNPLSTYGTWVDVAAPGTNILSTHPNGYQYMSGTSMASPHVAGLAGLLDSQGRSNSNIRAAIENTADRISGTGYYWRKGRINAYRAVNY</sequence>
<dbReference type="PROSITE" id="PS00136">
    <property type="entry name" value="SUBTILASE_ASP"/>
    <property type="match status" value="1"/>
</dbReference>
<feature type="active site" description="Charge relay system" evidence="7">
    <location>
        <position position="153"/>
    </location>
</feature>
<evidence type="ECO:0000256" key="9">
    <source>
        <dbReference type="SAM" id="SignalP"/>
    </source>
</evidence>
<dbReference type="InterPro" id="IPR050131">
    <property type="entry name" value="Peptidase_S8_subtilisin-like"/>
</dbReference>
<feature type="signal peptide" evidence="9">
    <location>
        <begin position="1"/>
        <end position="29"/>
    </location>
</feature>
<dbReference type="RefSeq" id="WP_142506256.1">
    <property type="nucleotide sequence ID" value="NZ_FXTI01000009.1"/>
</dbReference>
<evidence type="ECO:0000256" key="3">
    <source>
        <dbReference type="ARBA" id="ARBA00022525"/>
    </source>
</evidence>
<evidence type="ECO:0000256" key="4">
    <source>
        <dbReference type="ARBA" id="ARBA00022670"/>
    </source>
</evidence>
<dbReference type="InterPro" id="IPR015500">
    <property type="entry name" value="Peptidase_S8_subtilisin-rel"/>
</dbReference>
<evidence type="ECO:0000256" key="6">
    <source>
        <dbReference type="ARBA" id="ARBA00022825"/>
    </source>
</evidence>
<evidence type="ECO:0000259" key="10">
    <source>
        <dbReference type="Pfam" id="PF00082"/>
    </source>
</evidence>
<evidence type="ECO:0000256" key="5">
    <source>
        <dbReference type="ARBA" id="ARBA00022801"/>
    </source>
</evidence>
<reference evidence="12 13" key="1">
    <citation type="submission" date="2017-05" db="EMBL/GenBank/DDBJ databases">
        <authorList>
            <person name="Varghese N."/>
            <person name="Submissions S."/>
        </authorList>
    </citation>
    <scope>NUCLEOTIDE SEQUENCE [LARGE SCALE GENOMIC DNA]</scope>
    <source>
        <strain evidence="12 13">DSM 45474</strain>
    </source>
</reference>
<keyword evidence="5 7" id="KW-0378">Hydrolase</keyword>
<feature type="active site" description="Charge relay system" evidence="7">
    <location>
        <position position="339"/>
    </location>
</feature>
<dbReference type="PRINTS" id="PR00723">
    <property type="entry name" value="SUBTILISIN"/>
</dbReference>
<dbReference type="InterPro" id="IPR036852">
    <property type="entry name" value="Peptidase_S8/S53_dom_sf"/>
</dbReference>
<keyword evidence="4 7" id="KW-0645">Protease</keyword>
<dbReference type="PANTHER" id="PTHR43806:SF11">
    <property type="entry name" value="CEREVISIN-RELATED"/>
    <property type="match status" value="1"/>
</dbReference>
<gene>
    <name evidence="12" type="ORF">SAMN06264849_109121</name>
</gene>
<keyword evidence="6 7" id="KW-0720">Serine protease</keyword>
<feature type="active site" description="Charge relay system" evidence="7">
    <location>
        <position position="186"/>
    </location>
</feature>
<dbReference type="InterPro" id="IPR023828">
    <property type="entry name" value="Peptidase_S8_Ser-AS"/>
</dbReference>